<evidence type="ECO:0000313" key="1">
    <source>
        <dbReference type="EMBL" id="CAE0503712.1"/>
    </source>
</evidence>
<gene>
    <name evidence="1" type="ORF">DTER00134_LOCUS18785</name>
</gene>
<dbReference type="EMBL" id="HBIP01030932">
    <property type="protein sequence ID" value="CAE0503712.1"/>
    <property type="molecule type" value="Transcribed_RNA"/>
</dbReference>
<accession>A0A7S3R6B7</accession>
<name>A0A7S3R6B7_DUNTE</name>
<sequence>MPKYSKYTIVVDNISSSTPSRDIEVREGRPNRICGIEQLSTPSHRGVHLPTCSALNWHVAQKQYACMGMFGVAAPRHASREHSRKFMPRCQISWNSAHDVSPCA</sequence>
<protein>
    <submittedName>
        <fullName evidence="1">Uncharacterized protein</fullName>
    </submittedName>
</protein>
<reference evidence="1" key="1">
    <citation type="submission" date="2021-01" db="EMBL/GenBank/DDBJ databases">
        <authorList>
            <person name="Corre E."/>
            <person name="Pelletier E."/>
            <person name="Niang G."/>
            <person name="Scheremetjew M."/>
            <person name="Finn R."/>
            <person name="Kale V."/>
            <person name="Holt S."/>
            <person name="Cochrane G."/>
            <person name="Meng A."/>
            <person name="Brown T."/>
            <person name="Cohen L."/>
        </authorList>
    </citation>
    <scope>NUCLEOTIDE SEQUENCE</scope>
    <source>
        <strain evidence="1">CCMP1320</strain>
    </source>
</reference>
<proteinExistence type="predicted"/>
<dbReference type="AlphaFoldDB" id="A0A7S3R6B7"/>
<organism evidence="1">
    <name type="scientific">Dunaliella tertiolecta</name>
    <name type="common">Green alga</name>
    <dbReference type="NCBI Taxonomy" id="3047"/>
    <lineage>
        <taxon>Eukaryota</taxon>
        <taxon>Viridiplantae</taxon>
        <taxon>Chlorophyta</taxon>
        <taxon>core chlorophytes</taxon>
        <taxon>Chlorophyceae</taxon>
        <taxon>CS clade</taxon>
        <taxon>Chlamydomonadales</taxon>
        <taxon>Dunaliellaceae</taxon>
        <taxon>Dunaliella</taxon>
    </lineage>
</organism>